<feature type="compositionally biased region" description="Basic and acidic residues" evidence="10">
    <location>
        <begin position="185"/>
        <end position="194"/>
    </location>
</feature>
<evidence type="ECO:0000256" key="4">
    <source>
        <dbReference type="ARBA" id="ARBA00007096"/>
    </source>
</evidence>
<name>A0A4Z0YM77_9PEZI</name>
<dbReference type="OrthoDB" id="20086at2759"/>
<comment type="subunit">
    <text evidence="5">May form a complex with LTO1.</text>
</comment>
<dbReference type="Pfam" id="PF09811">
    <property type="entry name" value="Yae1_N"/>
    <property type="match status" value="1"/>
</dbReference>
<dbReference type="GO" id="GO:0005737">
    <property type="term" value="C:cytoplasm"/>
    <property type="evidence" value="ECO:0007669"/>
    <property type="project" value="UniProtKB-SubCell"/>
</dbReference>
<evidence type="ECO:0000256" key="10">
    <source>
        <dbReference type="SAM" id="MobiDB-lite"/>
    </source>
</evidence>
<evidence type="ECO:0000256" key="5">
    <source>
        <dbReference type="ARBA" id="ARBA00011427"/>
    </source>
</evidence>
<evidence type="ECO:0000256" key="1">
    <source>
        <dbReference type="ARBA" id="ARBA00003836"/>
    </source>
</evidence>
<comment type="similarity">
    <text evidence="4">Belongs to the YAE1 family.</text>
</comment>
<keyword evidence="8" id="KW-0963">Cytoplasm</keyword>
<sequence>MTSASPPAYDPLDDIFGADADSPVHGLSASATHGNSDISLDTRRLQAQHNTVGYREGITAGKAGSIQSGFDQGFALGANIGIRVGQILGLLEGIGTALATAGESVRADGLLSQAAAELNPESIFTSDFWAPDGTWTYPVIASHEDSEVIYPDVADQHPLIAKWSRVARNEADRWHVDQALPILEGHESSARDDVPPPESSSKPEITSRDAIDW</sequence>
<evidence type="ECO:0000256" key="7">
    <source>
        <dbReference type="ARBA" id="ARBA00018400"/>
    </source>
</evidence>
<accession>A0A4Z0YM77</accession>
<evidence type="ECO:0000313" key="13">
    <source>
        <dbReference type="Proteomes" id="UP000297716"/>
    </source>
</evidence>
<evidence type="ECO:0000256" key="2">
    <source>
        <dbReference type="ARBA" id="ARBA00004123"/>
    </source>
</evidence>
<dbReference type="GO" id="GO:0005634">
    <property type="term" value="C:nucleus"/>
    <property type="evidence" value="ECO:0007669"/>
    <property type="project" value="UniProtKB-SubCell"/>
</dbReference>
<dbReference type="Proteomes" id="UP000297716">
    <property type="component" value="Unassembled WGS sequence"/>
</dbReference>
<dbReference type="EMBL" id="SKBN01000059">
    <property type="protein sequence ID" value="TGJ84817.1"/>
    <property type="molecule type" value="Genomic_DNA"/>
</dbReference>
<dbReference type="PANTHER" id="PTHR18829">
    <property type="entry name" value="PROTEIN YAE1 HOMOLOG"/>
    <property type="match status" value="1"/>
</dbReference>
<dbReference type="InterPro" id="IPR038881">
    <property type="entry name" value="Yae1-like"/>
</dbReference>
<feature type="region of interest" description="Disordered" evidence="10">
    <location>
        <begin position="185"/>
        <end position="213"/>
    </location>
</feature>
<organism evidence="12 13">
    <name type="scientific">Xylaria hypoxylon</name>
    <dbReference type="NCBI Taxonomy" id="37992"/>
    <lineage>
        <taxon>Eukaryota</taxon>
        <taxon>Fungi</taxon>
        <taxon>Dikarya</taxon>
        <taxon>Ascomycota</taxon>
        <taxon>Pezizomycotina</taxon>
        <taxon>Sordariomycetes</taxon>
        <taxon>Xylariomycetidae</taxon>
        <taxon>Xylariales</taxon>
        <taxon>Xylariaceae</taxon>
        <taxon>Xylaria</taxon>
    </lineage>
</organism>
<keyword evidence="13" id="KW-1185">Reference proteome</keyword>
<comment type="function">
    <text evidence="1">The complex LTO1:YAE1 may function as a target specific adapter that probably recruits apo-RPLI1 to the cytosolic iron-sulfur protein assembly (CIA) complex machinery. May be required for biogenesis of the large ribosomal subunit and initiation of translation.</text>
</comment>
<comment type="subcellular location">
    <subcellularLocation>
        <location evidence="3">Cytoplasm</location>
    </subcellularLocation>
    <subcellularLocation>
        <location evidence="2">Nucleus</location>
    </subcellularLocation>
</comment>
<dbReference type="AlphaFoldDB" id="A0A4Z0YM77"/>
<dbReference type="InterPro" id="IPR019191">
    <property type="entry name" value="Essential_protein_Yae1_N"/>
</dbReference>
<gene>
    <name evidence="12" type="ORF">E0Z10_g3985</name>
</gene>
<evidence type="ECO:0000313" key="12">
    <source>
        <dbReference type="EMBL" id="TGJ84817.1"/>
    </source>
</evidence>
<comment type="caution">
    <text evidence="12">The sequence shown here is derived from an EMBL/GenBank/DDBJ whole genome shotgun (WGS) entry which is preliminary data.</text>
</comment>
<keyword evidence="9" id="KW-0539">Nucleus</keyword>
<evidence type="ECO:0000256" key="8">
    <source>
        <dbReference type="ARBA" id="ARBA00022490"/>
    </source>
</evidence>
<protein>
    <recommendedName>
        <fullName evidence="7">Protein YAE1</fullName>
    </recommendedName>
    <alternativeName>
        <fullName evidence="6">Protein yae1</fullName>
    </alternativeName>
</protein>
<dbReference type="PANTHER" id="PTHR18829:SF0">
    <property type="entry name" value="PROTEIN YAE1 HOMOLOG"/>
    <property type="match status" value="1"/>
</dbReference>
<evidence type="ECO:0000259" key="11">
    <source>
        <dbReference type="Pfam" id="PF09811"/>
    </source>
</evidence>
<dbReference type="STRING" id="37992.A0A4Z0YM77"/>
<reference evidence="12 13" key="1">
    <citation type="submission" date="2019-03" db="EMBL/GenBank/DDBJ databases">
        <title>Draft genome sequence of Xylaria hypoxylon DSM 108379, a ubiquitous saprotrophic-parasitic fungi on hardwood.</title>
        <authorList>
            <person name="Buettner E."/>
            <person name="Leonhardt S."/>
            <person name="Gebauer A.M."/>
            <person name="Liers C."/>
            <person name="Hofrichter M."/>
            <person name="Kellner H."/>
        </authorList>
    </citation>
    <scope>NUCLEOTIDE SEQUENCE [LARGE SCALE GENOMIC DNA]</scope>
    <source>
        <strain evidence="12 13">DSM 108379</strain>
    </source>
</reference>
<evidence type="ECO:0000256" key="9">
    <source>
        <dbReference type="ARBA" id="ARBA00023242"/>
    </source>
</evidence>
<feature type="domain" description="Essential protein Yae1 N-terminal" evidence="11">
    <location>
        <begin position="53"/>
        <end position="91"/>
    </location>
</feature>
<evidence type="ECO:0000256" key="3">
    <source>
        <dbReference type="ARBA" id="ARBA00004496"/>
    </source>
</evidence>
<evidence type="ECO:0000256" key="6">
    <source>
        <dbReference type="ARBA" id="ARBA00017286"/>
    </source>
</evidence>
<proteinExistence type="inferred from homology"/>